<feature type="domain" description="Glycoside hydrolase family 5" evidence="12">
    <location>
        <begin position="39"/>
        <end position="307"/>
    </location>
</feature>
<evidence type="ECO:0000256" key="8">
    <source>
        <dbReference type="ARBA" id="ARBA00023295"/>
    </source>
</evidence>
<keyword evidence="4 11" id="KW-0732">Signal</keyword>
<protein>
    <recommendedName>
        <fullName evidence="3">cellulase</fullName>
        <ecNumber evidence="3">3.2.1.4</ecNumber>
    </recommendedName>
</protein>
<feature type="signal peptide" evidence="11">
    <location>
        <begin position="1"/>
        <end position="18"/>
    </location>
</feature>
<evidence type="ECO:0000256" key="6">
    <source>
        <dbReference type="ARBA" id="ARBA00023001"/>
    </source>
</evidence>
<reference evidence="13" key="1">
    <citation type="submission" date="2017-08" db="EMBL/GenBank/DDBJ databases">
        <authorList>
            <person name="Cuomo C."/>
            <person name="Billmyre B."/>
            <person name="Heitman J."/>
        </authorList>
    </citation>
    <scope>NUCLEOTIDE SEQUENCE</scope>
    <source>
        <strain evidence="13">CBS 12478</strain>
    </source>
</reference>
<dbReference type="EC" id="3.2.1.4" evidence="3"/>
<keyword evidence="5" id="KW-0378">Hydrolase</keyword>
<evidence type="ECO:0000313" key="14">
    <source>
        <dbReference type="Proteomes" id="UP000322225"/>
    </source>
</evidence>
<sequence length="654" mass="65228">MLVKQLIGVLALLATGLAAPLHQYNKRALPRLGGVNLAGCDFGMNTDGSSGTTYCPGTEQIAHFVKDGANVFRLPVGWQYLVGNNEASTSLDSTFFATYDNLVQSVLSQGAYAMIDIHNYARWNGQIIGQGGPSNDDFANVWSQLAKKYANDDKVIFAIMNEPHDLDINEWATTVQAAVNAIRAAGATTQTIALPGTGYTGVDTWSSGASDALLKITDPADSSNSLLVIDAHKYLDGNGSGADSECTNNGVDSATQFAAWLKKNGRKAIISETGGGNTASCQTNLNQYLQYLSTNTDVFVGFTIWAAGSFATDYTLSITPNGDTDNDLFVKAVKPYLPGASGADPAASSSVVSSAASSSASTASASSSSAKVISTADATSTVPSSVVTSSKAVDSSSLPVLIETSATDSAPVPVASDAVTSASSSAVVTSVASSESVSSASVTASAGEPTVTVTDDESCTEYTDEPSSASATATASITSIAVAPTGTATSSASAIVESSSAVVSSAAVSASDFISSSAVSASATTDVASSAAAVTSVTASASASAAVPSTTGSVSGGLQAYTGALGGIPAPAVSASGDKWTTGGQTYNFLVDALNASCYAQMNSCQLAANQGGNNGTLTVSACETQQIQACLSAASSASSSASLSASASASAAA</sequence>
<keyword evidence="14" id="KW-1185">Reference proteome</keyword>
<dbReference type="PANTHER" id="PTHR34142:SF5">
    <property type="entry name" value="CBM1 DOMAIN-CONTAINING PROTEIN"/>
    <property type="match status" value="1"/>
</dbReference>
<keyword evidence="9" id="KW-0624">Polysaccharide degradation</keyword>
<feature type="compositionally biased region" description="Acidic residues" evidence="10">
    <location>
        <begin position="454"/>
        <end position="464"/>
    </location>
</feature>
<dbReference type="GO" id="GO:0030245">
    <property type="term" value="P:cellulose catabolic process"/>
    <property type="evidence" value="ECO:0007669"/>
    <property type="project" value="UniProtKB-KW"/>
</dbReference>
<feature type="region of interest" description="Disordered" evidence="10">
    <location>
        <begin position="438"/>
        <end position="470"/>
    </location>
</feature>
<dbReference type="Proteomes" id="UP000322225">
    <property type="component" value="Chromosome 14"/>
</dbReference>
<feature type="chain" id="PRO_5043332938" description="cellulase" evidence="11">
    <location>
        <begin position="19"/>
        <end position="654"/>
    </location>
</feature>
<organism evidence="13 14">
    <name type="scientific">Kwoniella shandongensis</name>
    <dbReference type="NCBI Taxonomy" id="1734106"/>
    <lineage>
        <taxon>Eukaryota</taxon>
        <taxon>Fungi</taxon>
        <taxon>Dikarya</taxon>
        <taxon>Basidiomycota</taxon>
        <taxon>Agaricomycotina</taxon>
        <taxon>Tremellomycetes</taxon>
        <taxon>Tremellales</taxon>
        <taxon>Cryptococcaceae</taxon>
        <taxon>Kwoniella</taxon>
    </lineage>
</organism>
<evidence type="ECO:0000256" key="2">
    <source>
        <dbReference type="ARBA" id="ARBA00005641"/>
    </source>
</evidence>
<name>A0A5M6C322_9TREE</name>
<dbReference type="RefSeq" id="XP_031861978.1">
    <property type="nucleotide sequence ID" value="XM_032003565.1"/>
</dbReference>
<dbReference type="GO" id="GO:0008810">
    <property type="term" value="F:cellulase activity"/>
    <property type="evidence" value="ECO:0007669"/>
    <property type="project" value="UniProtKB-EC"/>
</dbReference>
<dbReference type="PANTHER" id="PTHR34142">
    <property type="entry name" value="ENDO-BETA-1,4-GLUCANASE A"/>
    <property type="match status" value="1"/>
</dbReference>
<evidence type="ECO:0000256" key="3">
    <source>
        <dbReference type="ARBA" id="ARBA00012601"/>
    </source>
</evidence>
<keyword evidence="6" id="KW-0136">Cellulose degradation</keyword>
<gene>
    <name evidence="13" type="ORF">CI109_107108</name>
</gene>
<dbReference type="KEGG" id="ksn:43587691"/>
<reference evidence="13" key="2">
    <citation type="submission" date="2024-01" db="EMBL/GenBank/DDBJ databases">
        <title>Comparative genomics of Cryptococcus and Kwoniella reveals pathogenesis evolution and contrasting modes of karyotype evolution via chromosome fusion or intercentromeric recombination.</title>
        <authorList>
            <person name="Coelho M.A."/>
            <person name="David-Palma M."/>
            <person name="Shea T."/>
            <person name="Bowers K."/>
            <person name="McGinley-Smith S."/>
            <person name="Mohammad A.W."/>
            <person name="Gnirke A."/>
            <person name="Yurkov A.M."/>
            <person name="Nowrousian M."/>
            <person name="Sun S."/>
            <person name="Cuomo C.A."/>
            <person name="Heitman J."/>
        </authorList>
    </citation>
    <scope>NUCLEOTIDE SEQUENCE</scope>
    <source>
        <strain evidence="13">CBS 12478</strain>
    </source>
</reference>
<dbReference type="Pfam" id="PF00150">
    <property type="entry name" value="Cellulase"/>
    <property type="match status" value="1"/>
</dbReference>
<accession>A0A5M6C322</accession>
<evidence type="ECO:0000259" key="12">
    <source>
        <dbReference type="Pfam" id="PF00150"/>
    </source>
</evidence>
<evidence type="ECO:0000256" key="4">
    <source>
        <dbReference type="ARBA" id="ARBA00022729"/>
    </source>
</evidence>
<dbReference type="GeneID" id="43587691"/>
<dbReference type="Gene3D" id="3.20.20.80">
    <property type="entry name" value="Glycosidases"/>
    <property type="match status" value="1"/>
</dbReference>
<keyword evidence="8" id="KW-0326">Glycosidase</keyword>
<dbReference type="InterPro" id="IPR017853">
    <property type="entry name" value="GH"/>
</dbReference>
<dbReference type="FunFam" id="3.20.20.80:FF:000124">
    <property type="entry name" value="Exported cellulase"/>
    <property type="match status" value="1"/>
</dbReference>
<dbReference type="AlphaFoldDB" id="A0A5M6C322"/>
<evidence type="ECO:0000313" key="13">
    <source>
        <dbReference type="EMBL" id="WWD22615.1"/>
    </source>
</evidence>
<evidence type="ECO:0000256" key="9">
    <source>
        <dbReference type="ARBA" id="ARBA00023326"/>
    </source>
</evidence>
<comment type="similarity">
    <text evidence="2">Belongs to the glycosyl hydrolase 5 (cellulase A) family.</text>
</comment>
<dbReference type="EMBL" id="CP144064">
    <property type="protein sequence ID" value="WWD22615.1"/>
    <property type="molecule type" value="Genomic_DNA"/>
</dbReference>
<evidence type="ECO:0000256" key="11">
    <source>
        <dbReference type="SAM" id="SignalP"/>
    </source>
</evidence>
<evidence type="ECO:0000256" key="5">
    <source>
        <dbReference type="ARBA" id="ARBA00022801"/>
    </source>
</evidence>
<evidence type="ECO:0000256" key="7">
    <source>
        <dbReference type="ARBA" id="ARBA00023277"/>
    </source>
</evidence>
<evidence type="ECO:0000256" key="1">
    <source>
        <dbReference type="ARBA" id="ARBA00000966"/>
    </source>
</evidence>
<proteinExistence type="inferred from homology"/>
<dbReference type="InterPro" id="IPR001547">
    <property type="entry name" value="Glyco_hydro_5"/>
</dbReference>
<dbReference type="OrthoDB" id="5823761at2759"/>
<evidence type="ECO:0000256" key="10">
    <source>
        <dbReference type="SAM" id="MobiDB-lite"/>
    </source>
</evidence>
<keyword evidence="7" id="KW-0119">Carbohydrate metabolism</keyword>
<comment type="catalytic activity">
    <reaction evidence="1">
        <text>Endohydrolysis of (1-&gt;4)-beta-D-glucosidic linkages in cellulose, lichenin and cereal beta-D-glucans.</text>
        <dbReference type="EC" id="3.2.1.4"/>
    </reaction>
</comment>
<dbReference type="SUPFAM" id="SSF51445">
    <property type="entry name" value="(Trans)glycosidases"/>
    <property type="match status" value="1"/>
</dbReference>